<dbReference type="Proteomes" id="UP001328107">
    <property type="component" value="Unassembled WGS sequence"/>
</dbReference>
<feature type="transmembrane region" description="Helical" evidence="1">
    <location>
        <begin position="38"/>
        <end position="57"/>
    </location>
</feature>
<proteinExistence type="predicted"/>
<keyword evidence="1" id="KW-0812">Transmembrane</keyword>
<sequence>MQLLKQSLVAFALYAASILCVFVMQLKDFKLFKGFDLAYVENLLNLSIAAVYPICFFSMSGEMKRILIEKIAPRSMLMVASIA</sequence>
<evidence type="ECO:0000313" key="3">
    <source>
        <dbReference type="Proteomes" id="UP001328107"/>
    </source>
</evidence>
<dbReference type="EMBL" id="BTRK01000004">
    <property type="protein sequence ID" value="GMR49457.1"/>
    <property type="molecule type" value="Genomic_DNA"/>
</dbReference>
<dbReference type="PANTHER" id="PTHR22718:SF25">
    <property type="entry name" value="G-PROTEIN COUPLED RECEPTORS FAMILY 1 PROFILE DOMAIN-CONTAINING PROTEIN"/>
    <property type="match status" value="1"/>
</dbReference>
<feature type="non-terminal residue" evidence="2">
    <location>
        <position position="83"/>
    </location>
</feature>
<keyword evidence="1" id="KW-0472">Membrane</keyword>
<gene>
    <name evidence="2" type="ORF">PMAYCL1PPCAC_19652</name>
</gene>
<organism evidence="2 3">
    <name type="scientific">Pristionchus mayeri</name>
    <dbReference type="NCBI Taxonomy" id="1317129"/>
    <lineage>
        <taxon>Eukaryota</taxon>
        <taxon>Metazoa</taxon>
        <taxon>Ecdysozoa</taxon>
        <taxon>Nematoda</taxon>
        <taxon>Chromadorea</taxon>
        <taxon>Rhabditida</taxon>
        <taxon>Rhabditina</taxon>
        <taxon>Diplogasteromorpha</taxon>
        <taxon>Diplogasteroidea</taxon>
        <taxon>Neodiplogasteridae</taxon>
        <taxon>Pristionchus</taxon>
    </lineage>
</organism>
<evidence type="ECO:0000256" key="1">
    <source>
        <dbReference type="SAM" id="Phobius"/>
    </source>
</evidence>
<keyword evidence="1" id="KW-1133">Transmembrane helix</keyword>
<feature type="transmembrane region" description="Helical" evidence="1">
    <location>
        <begin position="7"/>
        <end position="26"/>
    </location>
</feature>
<dbReference type="AlphaFoldDB" id="A0AAN5CRW7"/>
<evidence type="ECO:0000313" key="2">
    <source>
        <dbReference type="EMBL" id="GMR49457.1"/>
    </source>
</evidence>
<name>A0AAN5CRW7_9BILA</name>
<evidence type="ECO:0008006" key="4">
    <source>
        <dbReference type="Google" id="ProtNLM"/>
    </source>
</evidence>
<comment type="caution">
    <text evidence="2">The sequence shown here is derived from an EMBL/GenBank/DDBJ whole genome shotgun (WGS) entry which is preliminary data.</text>
</comment>
<keyword evidence="3" id="KW-1185">Reference proteome</keyword>
<reference evidence="3" key="1">
    <citation type="submission" date="2022-10" db="EMBL/GenBank/DDBJ databases">
        <title>Genome assembly of Pristionchus species.</title>
        <authorList>
            <person name="Yoshida K."/>
            <person name="Sommer R.J."/>
        </authorList>
    </citation>
    <scope>NUCLEOTIDE SEQUENCE [LARGE SCALE GENOMIC DNA]</scope>
    <source>
        <strain evidence="3">RS5460</strain>
    </source>
</reference>
<dbReference type="PANTHER" id="PTHR22718">
    <property type="entry name" value="SERPENTINE RECEPTOR, CLASS X"/>
    <property type="match status" value="1"/>
</dbReference>
<protein>
    <recommendedName>
        <fullName evidence="4">G protein-coupled receptor</fullName>
    </recommendedName>
</protein>
<accession>A0AAN5CRW7</accession>